<sequence length="153" mass="17586">MNIHPLIPEDYPVIDSYMQELHDLHVQGRPDLFIPASHIYSEADFREITTDGNHIALAMTDDHFIAGFIIASLRTKSNMVTGTLIAYVDDMFVHPSYRGQKIATTLFHEMEQKAKELGATRIDLMVWEFNESAQELYQSLGMTPQRYILEKLL</sequence>
<dbReference type="GO" id="GO:0016747">
    <property type="term" value="F:acyltransferase activity, transferring groups other than amino-acyl groups"/>
    <property type="evidence" value="ECO:0007669"/>
    <property type="project" value="InterPro"/>
</dbReference>
<dbReference type="CDD" id="cd04301">
    <property type="entry name" value="NAT_SF"/>
    <property type="match status" value="1"/>
</dbReference>
<evidence type="ECO:0000259" key="1">
    <source>
        <dbReference type="PROSITE" id="PS51186"/>
    </source>
</evidence>
<keyword evidence="2" id="KW-0808">Transferase</keyword>
<dbReference type="PROSITE" id="PS51186">
    <property type="entry name" value="GNAT"/>
    <property type="match status" value="1"/>
</dbReference>
<comment type="caution">
    <text evidence="2">The sequence shown here is derived from an EMBL/GenBank/DDBJ whole genome shotgun (WGS) entry which is preliminary data.</text>
</comment>
<proteinExistence type="predicted"/>
<accession>A0A2N5NHP6</accession>
<feature type="domain" description="N-acetyltransferase" evidence="1">
    <location>
        <begin position="1"/>
        <end position="153"/>
    </location>
</feature>
<evidence type="ECO:0000313" key="3">
    <source>
        <dbReference type="Proteomes" id="UP000234849"/>
    </source>
</evidence>
<dbReference type="Proteomes" id="UP000234849">
    <property type="component" value="Unassembled WGS sequence"/>
</dbReference>
<dbReference type="SUPFAM" id="SSF55729">
    <property type="entry name" value="Acyl-CoA N-acyltransferases (Nat)"/>
    <property type="match status" value="1"/>
</dbReference>
<dbReference type="InterPro" id="IPR016181">
    <property type="entry name" value="Acyl_CoA_acyltransferase"/>
</dbReference>
<protein>
    <submittedName>
        <fullName evidence="2">GNAT family N-acetyltransferase</fullName>
    </submittedName>
</protein>
<dbReference type="AlphaFoldDB" id="A0A2N5NHP6"/>
<evidence type="ECO:0000313" key="2">
    <source>
        <dbReference type="EMBL" id="PLT54763.1"/>
    </source>
</evidence>
<dbReference type="Pfam" id="PF00583">
    <property type="entry name" value="Acetyltransf_1"/>
    <property type="match status" value="1"/>
</dbReference>
<reference evidence="2 3" key="1">
    <citation type="journal article" date="2017" name="Genome Med.">
        <title>A novel Ruminococcus gnavus clade enriched in inflammatory bowel disease patients.</title>
        <authorList>
            <person name="Hall A.B."/>
            <person name="Yassour M."/>
            <person name="Sauk J."/>
            <person name="Garner A."/>
            <person name="Jiang X."/>
            <person name="Arthur T."/>
            <person name="Lagoudas G.K."/>
            <person name="Vatanen T."/>
            <person name="Fornelos N."/>
            <person name="Wilson R."/>
            <person name="Bertha M."/>
            <person name="Cohen M."/>
            <person name="Garber J."/>
            <person name="Khalili H."/>
            <person name="Gevers D."/>
            <person name="Ananthakrishnan A.N."/>
            <person name="Kugathasan S."/>
            <person name="Lander E.S."/>
            <person name="Blainey P."/>
            <person name="Vlamakis H."/>
            <person name="Xavier R.J."/>
            <person name="Huttenhower C."/>
        </authorList>
    </citation>
    <scope>NUCLEOTIDE SEQUENCE [LARGE SCALE GENOMIC DNA]</scope>
    <source>
        <strain evidence="2 3">RJX1118</strain>
    </source>
</reference>
<dbReference type="InterPro" id="IPR000182">
    <property type="entry name" value="GNAT_dom"/>
</dbReference>
<name>A0A2N5NHP6_MEDGN</name>
<dbReference type="EMBL" id="NIHM01000011">
    <property type="protein sequence ID" value="PLT54763.1"/>
    <property type="molecule type" value="Genomic_DNA"/>
</dbReference>
<dbReference type="RefSeq" id="WP_101879763.1">
    <property type="nucleotide sequence ID" value="NZ_NIHM01000011.1"/>
</dbReference>
<organism evidence="2 3">
    <name type="scientific">Mediterraneibacter gnavus</name>
    <name type="common">Ruminococcus gnavus</name>
    <dbReference type="NCBI Taxonomy" id="33038"/>
    <lineage>
        <taxon>Bacteria</taxon>
        <taxon>Bacillati</taxon>
        <taxon>Bacillota</taxon>
        <taxon>Clostridia</taxon>
        <taxon>Lachnospirales</taxon>
        <taxon>Lachnospiraceae</taxon>
        <taxon>Mediterraneibacter</taxon>
    </lineage>
</organism>
<dbReference type="Gene3D" id="3.40.630.30">
    <property type="match status" value="1"/>
</dbReference>
<gene>
    <name evidence="2" type="ORF">CDL18_09340</name>
</gene>
<dbReference type="PANTHER" id="PTHR43072">
    <property type="entry name" value="N-ACETYLTRANSFERASE"/>
    <property type="match status" value="1"/>
</dbReference>